<dbReference type="Gene3D" id="1.10.540.10">
    <property type="entry name" value="Acyl-CoA dehydrogenase/oxidase, N-terminal domain"/>
    <property type="match status" value="1"/>
</dbReference>
<reference evidence="6" key="1">
    <citation type="submission" date="2008-12" db="EMBL/GenBank/DDBJ databases">
        <title>Annotation of Streptomyces ghanaensis ATCC 14672.</title>
        <authorList>
            <consortium name="The Broad Institute Genome Sequencing Platform"/>
            <consortium name="Broad Institute Microbial Sequencing Center"/>
            <person name="Fischbach M."/>
            <person name="Ward D."/>
            <person name="Young S."/>
            <person name="Kodira C.D."/>
            <person name="Zeng Q."/>
            <person name="Koehrsen M."/>
            <person name="Godfrey P."/>
            <person name="Alvarado L."/>
            <person name="Berlin A.M."/>
            <person name="Borenstein D."/>
            <person name="Chen Z."/>
            <person name="Engels R."/>
            <person name="Freedman E."/>
            <person name="Gellesch M."/>
            <person name="Goldberg J."/>
            <person name="Griggs A."/>
            <person name="Gujja S."/>
            <person name="Heiman D.I."/>
            <person name="Hepburn T.A."/>
            <person name="Howarth C."/>
            <person name="Jen D."/>
            <person name="Larson L."/>
            <person name="Lewis B."/>
            <person name="Mehta T."/>
            <person name="Park D."/>
            <person name="Pearson M."/>
            <person name="Roberts A."/>
            <person name="Saif S."/>
            <person name="Shea T.D."/>
            <person name="Shenoy N."/>
            <person name="Sisk P."/>
            <person name="Stolte C."/>
            <person name="Sykes S.N."/>
            <person name="Walk T."/>
            <person name="White J."/>
            <person name="Yandava C."/>
            <person name="Straight P."/>
            <person name="Clardy J."/>
            <person name="Hung D."/>
            <person name="Kolter R."/>
            <person name="Mekalanos J."/>
            <person name="Walker S."/>
            <person name="Walsh C.T."/>
            <person name="Wieland B.L.C."/>
            <person name="Ilzarbe M."/>
            <person name="Galagan J."/>
            <person name="Nusbaum C."/>
            <person name="Birren B."/>
        </authorList>
    </citation>
    <scope>NUCLEOTIDE SEQUENCE [LARGE SCALE GENOMIC DNA]</scope>
    <source>
        <strain evidence="6">ATCC 14672 / DSM 40746 / JCM 4963 / KCTC 9882 / NRRL B-12104 / FH 1290</strain>
    </source>
</reference>
<dbReference type="Pfam" id="PF02771">
    <property type="entry name" value="Acyl-CoA_dh_N"/>
    <property type="match status" value="1"/>
</dbReference>
<protein>
    <submittedName>
        <fullName evidence="5">Acyl-CoA dehydrogenase</fullName>
    </submittedName>
</protein>
<feature type="domain" description="Acyl-CoA dehydrogenase/oxidase N-terminal" evidence="4">
    <location>
        <begin position="6"/>
        <end position="119"/>
    </location>
</feature>
<gene>
    <name evidence="5" type="ORF">SSFG_00256</name>
</gene>
<evidence type="ECO:0000256" key="2">
    <source>
        <dbReference type="ARBA" id="ARBA00022827"/>
    </source>
</evidence>
<keyword evidence="3" id="KW-0560">Oxidoreductase</keyword>
<evidence type="ECO:0000259" key="4">
    <source>
        <dbReference type="Pfam" id="PF02771"/>
    </source>
</evidence>
<dbReference type="InterPro" id="IPR009100">
    <property type="entry name" value="AcylCoA_DH/oxidase_NM_dom_sf"/>
</dbReference>
<dbReference type="eggNOG" id="COG1960">
    <property type="taxonomic scope" value="Bacteria"/>
</dbReference>
<dbReference type="GO" id="GO:0003995">
    <property type="term" value="F:acyl-CoA dehydrogenase activity"/>
    <property type="evidence" value="ECO:0007669"/>
    <property type="project" value="TreeGrafter"/>
</dbReference>
<keyword evidence="1" id="KW-0285">Flavoprotein</keyword>
<sequence>MGSRLTEEQAAFAAAVRDFAKRECGTREQRDVLTGGGREVHNPELYGRLAGLGWLGVCLPEEYGGSGGGLADACLFLEETSYGMVPCGGFITTVITVKAYERFGTERQRQEVLSGATRGRRGTARG</sequence>
<keyword evidence="2" id="KW-0274">FAD</keyword>
<dbReference type="PANTHER" id="PTHR43884">
    <property type="entry name" value="ACYL-COA DEHYDROGENASE"/>
    <property type="match status" value="1"/>
</dbReference>
<organism evidence="5 6">
    <name type="scientific">Streptomyces viridosporus (strain ATCC 14672 / DSM 40746 / JCM 4963 / KCTC 9882 / NRRL B-12104 / FH 1290)</name>
    <name type="common">Streptomyces ghanaensis</name>
    <dbReference type="NCBI Taxonomy" id="566461"/>
    <lineage>
        <taxon>Bacteria</taxon>
        <taxon>Bacillati</taxon>
        <taxon>Actinomycetota</taxon>
        <taxon>Actinomycetes</taxon>
        <taxon>Kitasatosporales</taxon>
        <taxon>Streptomycetaceae</taxon>
        <taxon>Streptomyces</taxon>
    </lineage>
</organism>
<dbReference type="PANTHER" id="PTHR43884:SF20">
    <property type="entry name" value="ACYL-COA DEHYDROGENASE FADE28"/>
    <property type="match status" value="1"/>
</dbReference>
<dbReference type="GO" id="GO:0050660">
    <property type="term" value="F:flavin adenine dinucleotide binding"/>
    <property type="evidence" value="ECO:0007669"/>
    <property type="project" value="InterPro"/>
</dbReference>
<dbReference type="Proteomes" id="UP000003824">
    <property type="component" value="Unassembled WGS sequence"/>
</dbReference>
<evidence type="ECO:0000256" key="3">
    <source>
        <dbReference type="ARBA" id="ARBA00023002"/>
    </source>
</evidence>
<proteinExistence type="predicted"/>
<dbReference type="AlphaFoldDB" id="D5ZVK7"/>
<name>D5ZVK7_STRV1</name>
<evidence type="ECO:0000313" key="5">
    <source>
        <dbReference type="EMBL" id="EFE65002.2"/>
    </source>
</evidence>
<evidence type="ECO:0000256" key="1">
    <source>
        <dbReference type="ARBA" id="ARBA00022630"/>
    </source>
</evidence>
<dbReference type="InterPro" id="IPR013786">
    <property type="entry name" value="AcylCoA_DH/ox_N"/>
</dbReference>
<dbReference type="InterPro" id="IPR037069">
    <property type="entry name" value="AcylCoA_DH/ox_N_sf"/>
</dbReference>
<evidence type="ECO:0000313" key="6">
    <source>
        <dbReference type="Proteomes" id="UP000003824"/>
    </source>
</evidence>
<dbReference type="SUPFAM" id="SSF56645">
    <property type="entry name" value="Acyl-CoA dehydrogenase NM domain-like"/>
    <property type="match status" value="1"/>
</dbReference>
<accession>D5ZVK7</accession>
<dbReference type="EMBL" id="DS999641">
    <property type="protein sequence ID" value="EFE65002.2"/>
    <property type="molecule type" value="Genomic_DNA"/>
</dbReference>